<dbReference type="PANTHER" id="PTHR13014">
    <property type="entry name" value="MITOCHONDRIAL 28S RIBOSOMAL PROTEIN S30/P52 PRO-APOTOTIC PROTEIN"/>
    <property type="match status" value="1"/>
</dbReference>
<reference evidence="5 6" key="1">
    <citation type="journal article" date="2007" name="Nature">
        <title>Evolution of genes and genomes on the Drosophila phylogeny.</title>
        <authorList>
            <consortium name="Drosophila 12 Genomes Consortium"/>
            <person name="Clark A.G."/>
            <person name="Eisen M.B."/>
            <person name="Smith D.R."/>
            <person name="Bergman C.M."/>
            <person name="Oliver B."/>
            <person name="Markow T.A."/>
            <person name="Kaufman T.C."/>
            <person name="Kellis M."/>
            <person name="Gelbart W."/>
            <person name="Iyer V.N."/>
            <person name="Pollard D.A."/>
            <person name="Sackton T.B."/>
            <person name="Larracuente A.M."/>
            <person name="Singh N.D."/>
            <person name="Abad J.P."/>
            <person name="Abt D.N."/>
            <person name="Adryan B."/>
            <person name="Aguade M."/>
            <person name="Akashi H."/>
            <person name="Anderson W.W."/>
            <person name="Aquadro C.F."/>
            <person name="Ardell D.H."/>
            <person name="Arguello R."/>
            <person name="Artieri C.G."/>
            <person name="Barbash D.A."/>
            <person name="Barker D."/>
            <person name="Barsanti P."/>
            <person name="Batterham P."/>
            <person name="Batzoglou S."/>
            <person name="Begun D."/>
            <person name="Bhutkar A."/>
            <person name="Blanco E."/>
            <person name="Bosak S.A."/>
            <person name="Bradley R.K."/>
            <person name="Brand A.D."/>
            <person name="Brent M.R."/>
            <person name="Brooks A.N."/>
            <person name="Brown R.H."/>
            <person name="Butlin R.K."/>
            <person name="Caggese C."/>
            <person name="Calvi B.R."/>
            <person name="Bernardo de Carvalho A."/>
            <person name="Caspi A."/>
            <person name="Castrezana S."/>
            <person name="Celniker S.E."/>
            <person name="Chang J.L."/>
            <person name="Chapple C."/>
            <person name="Chatterji S."/>
            <person name="Chinwalla A."/>
            <person name="Civetta A."/>
            <person name="Clifton S.W."/>
            <person name="Comeron J.M."/>
            <person name="Costello J.C."/>
            <person name="Coyne J.A."/>
            <person name="Daub J."/>
            <person name="David R.G."/>
            <person name="Delcher A.L."/>
            <person name="Delehaunty K."/>
            <person name="Do C.B."/>
            <person name="Ebling H."/>
            <person name="Edwards K."/>
            <person name="Eickbush T."/>
            <person name="Evans J.D."/>
            <person name="Filipski A."/>
            <person name="Findeiss S."/>
            <person name="Freyhult E."/>
            <person name="Fulton L."/>
            <person name="Fulton R."/>
            <person name="Garcia A.C."/>
            <person name="Gardiner A."/>
            <person name="Garfield D.A."/>
            <person name="Garvin B.E."/>
            <person name="Gibson G."/>
            <person name="Gilbert D."/>
            <person name="Gnerre S."/>
            <person name="Godfrey J."/>
            <person name="Good R."/>
            <person name="Gotea V."/>
            <person name="Gravely B."/>
            <person name="Greenberg A.J."/>
            <person name="Griffiths-Jones S."/>
            <person name="Gross S."/>
            <person name="Guigo R."/>
            <person name="Gustafson E.A."/>
            <person name="Haerty W."/>
            <person name="Hahn M.W."/>
            <person name="Halligan D.L."/>
            <person name="Halpern A.L."/>
            <person name="Halter G.M."/>
            <person name="Han M.V."/>
            <person name="Heger A."/>
            <person name="Hillier L."/>
            <person name="Hinrichs A.S."/>
            <person name="Holmes I."/>
            <person name="Hoskins R.A."/>
            <person name="Hubisz M.J."/>
            <person name="Hultmark D."/>
            <person name="Huntley M.A."/>
            <person name="Jaffe D.B."/>
            <person name="Jagadeeshan S."/>
            <person name="Jeck W.R."/>
            <person name="Johnson J."/>
            <person name="Jones C.D."/>
            <person name="Jordan W.C."/>
            <person name="Karpen G.H."/>
            <person name="Kataoka E."/>
            <person name="Keightley P.D."/>
            <person name="Kheradpour P."/>
            <person name="Kirkness E.F."/>
            <person name="Koerich L.B."/>
            <person name="Kristiansen K."/>
            <person name="Kudrna D."/>
            <person name="Kulathinal R.J."/>
            <person name="Kumar S."/>
            <person name="Kwok R."/>
            <person name="Lander E."/>
            <person name="Langley C.H."/>
            <person name="Lapoint R."/>
            <person name="Lazzaro B.P."/>
            <person name="Lee S.J."/>
            <person name="Levesque L."/>
            <person name="Li R."/>
            <person name="Lin C.F."/>
            <person name="Lin M.F."/>
            <person name="Lindblad-Toh K."/>
            <person name="Llopart A."/>
            <person name="Long M."/>
            <person name="Low L."/>
            <person name="Lozovsky E."/>
            <person name="Lu J."/>
            <person name="Luo M."/>
            <person name="Machado C.A."/>
            <person name="Makalowski W."/>
            <person name="Marzo M."/>
            <person name="Matsuda M."/>
            <person name="Matzkin L."/>
            <person name="McAllister B."/>
            <person name="McBride C.S."/>
            <person name="McKernan B."/>
            <person name="McKernan K."/>
            <person name="Mendez-Lago M."/>
            <person name="Minx P."/>
            <person name="Mollenhauer M.U."/>
            <person name="Montooth K."/>
            <person name="Mount S.M."/>
            <person name="Mu X."/>
            <person name="Myers E."/>
            <person name="Negre B."/>
            <person name="Newfeld S."/>
            <person name="Nielsen R."/>
            <person name="Noor M.A."/>
            <person name="O'Grady P."/>
            <person name="Pachter L."/>
            <person name="Papaceit M."/>
            <person name="Parisi M.J."/>
            <person name="Parisi M."/>
            <person name="Parts L."/>
            <person name="Pedersen J.S."/>
            <person name="Pesole G."/>
            <person name="Phillippy A.M."/>
            <person name="Ponting C.P."/>
            <person name="Pop M."/>
            <person name="Porcelli D."/>
            <person name="Powell J.R."/>
            <person name="Prohaska S."/>
            <person name="Pruitt K."/>
            <person name="Puig M."/>
            <person name="Quesneville H."/>
            <person name="Ram K.R."/>
            <person name="Rand D."/>
            <person name="Rasmussen M.D."/>
            <person name="Reed L.K."/>
            <person name="Reenan R."/>
            <person name="Reily A."/>
            <person name="Remington K.A."/>
            <person name="Rieger T.T."/>
            <person name="Ritchie M.G."/>
            <person name="Robin C."/>
            <person name="Rogers Y.H."/>
            <person name="Rohde C."/>
            <person name="Rozas J."/>
            <person name="Rubenfield M.J."/>
            <person name="Ruiz A."/>
            <person name="Russo S."/>
            <person name="Salzberg S.L."/>
            <person name="Sanchez-Gracia A."/>
            <person name="Saranga D.J."/>
            <person name="Sato H."/>
            <person name="Schaeffer S.W."/>
            <person name="Schatz M.C."/>
            <person name="Schlenke T."/>
            <person name="Schwartz R."/>
            <person name="Segarra C."/>
            <person name="Singh R.S."/>
            <person name="Sirot L."/>
            <person name="Sirota M."/>
            <person name="Sisneros N.B."/>
            <person name="Smith C.D."/>
            <person name="Smith T.F."/>
            <person name="Spieth J."/>
            <person name="Stage D.E."/>
            <person name="Stark A."/>
            <person name="Stephan W."/>
            <person name="Strausberg R.L."/>
            <person name="Strempel S."/>
            <person name="Sturgill D."/>
            <person name="Sutton G."/>
            <person name="Sutton G.G."/>
            <person name="Tao W."/>
            <person name="Teichmann S."/>
            <person name="Tobari Y.N."/>
            <person name="Tomimura Y."/>
            <person name="Tsolas J.M."/>
            <person name="Valente V.L."/>
            <person name="Venter E."/>
            <person name="Venter J.C."/>
            <person name="Vicario S."/>
            <person name="Vieira F.G."/>
            <person name="Vilella A.J."/>
            <person name="Villasante A."/>
            <person name="Walenz B."/>
            <person name="Wang J."/>
            <person name="Wasserman M."/>
            <person name="Watts T."/>
            <person name="Wilson D."/>
            <person name="Wilson R.K."/>
            <person name="Wing R.A."/>
            <person name="Wolfner M.F."/>
            <person name="Wong A."/>
            <person name="Wong G.K."/>
            <person name="Wu C.I."/>
            <person name="Wu G."/>
            <person name="Yamamoto D."/>
            <person name="Yang H.P."/>
            <person name="Yang S.P."/>
            <person name="Yorke J.A."/>
            <person name="Yoshida K."/>
            <person name="Zdobnov E."/>
            <person name="Zhang P."/>
            <person name="Zhang Y."/>
            <person name="Zimin A.V."/>
            <person name="Baldwin J."/>
            <person name="Abdouelleil A."/>
            <person name="Abdulkadir J."/>
            <person name="Abebe A."/>
            <person name="Abera B."/>
            <person name="Abreu J."/>
            <person name="Acer S.C."/>
            <person name="Aftuck L."/>
            <person name="Alexander A."/>
            <person name="An P."/>
            <person name="Anderson E."/>
            <person name="Anderson S."/>
            <person name="Arachi H."/>
            <person name="Azer M."/>
            <person name="Bachantsang P."/>
            <person name="Barry A."/>
            <person name="Bayul T."/>
            <person name="Berlin A."/>
            <person name="Bessette D."/>
            <person name="Bloom T."/>
            <person name="Blye J."/>
            <person name="Boguslavskiy L."/>
            <person name="Bonnet C."/>
            <person name="Boukhgalter B."/>
            <person name="Bourzgui I."/>
            <person name="Brown A."/>
            <person name="Cahill P."/>
            <person name="Channer S."/>
            <person name="Cheshatsang Y."/>
            <person name="Chuda L."/>
            <person name="Citroen M."/>
            <person name="Collymore A."/>
            <person name="Cooke P."/>
            <person name="Costello M."/>
            <person name="D'Aco K."/>
            <person name="Daza R."/>
            <person name="De Haan G."/>
            <person name="DeGray S."/>
            <person name="DeMaso C."/>
            <person name="Dhargay N."/>
            <person name="Dooley K."/>
            <person name="Dooley E."/>
            <person name="Doricent M."/>
            <person name="Dorje P."/>
            <person name="Dorjee K."/>
            <person name="Dupes A."/>
            <person name="Elong R."/>
            <person name="Falk J."/>
            <person name="Farina A."/>
            <person name="Faro S."/>
            <person name="Ferguson D."/>
            <person name="Fisher S."/>
            <person name="Foley C.D."/>
            <person name="Franke A."/>
            <person name="Friedrich D."/>
            <person name="Gadbois L."/>
            <person name="Gearin G."/>
            <person name="Gearin C.R."/>
            <person name="Giannoukos G."/>
            <person name="Goode T."/>
            <person name="Graham J."/>
            <person name="Grandbois E."/>
            <person name="Grewal S."/>
            <person name="Gyaltsen K."/>
            <person name="Hafez N."/>
            <person name="Hagos B."/>
            <person name="Hall J."/>
            <person name="Henson C."/>
            <person name="Hollinger A."/>
            <person name="Honan T."/>
            <person name="Huard M.D."/>
            <person name="Hughes L."/>
            <person name="Hurhula B."/>
            <person name="Husby M.E."/>
            <person name="Kamat A."/>
            <person name="Kanga B."/>
            <person name="Kashin S."/>
            <person name="Khazanovich D."/>
            <person name="Kisner P."/>
            <person name="Lance K."/>
            <person name="Lara M."/>
            <person name="Lee W."/>
            <person name="Lennon N."/>
            <person name="Letendre F."/>
            <person name="LeVine R."/>
            <person name="Lipovsky A."/>
            <person name="Liu X."/>
            <person name="Liu J."/>
            <person name="Liu S."/>
            <person name="Lokyitsang T."/>
            <person name="Lokyitsang Y."/>
            <person name="Lubonja R."/>
            <person name="Lui A."/>
            <person name="MacDonald P."/>
            <person name="Magnisalis V."/>
            <person name="Maru K."/>
            <person name="Matthews C."/>
            <person name="McCusker W."/>
            <person name="McDonough S."/>
            <person name="Mehta T."/>
            <person name="Meldrim J."/>
            <person name="Meneus L."/>
            <person name="Mihai O."/>
            <person name="Mihalev A."/>
            <person name="Mihova T."/>
            <person name="Mittelman R."/>
            <person name="Mlenga V."/>
            <person name="Montmayeur A."/>
            <person name="Mulrain L."/>
            <person name="Navidi A."/>
            <person name="Naylor J."/>
            <person name="Negash T."/>
            <person name="Nguyen T."/>
            <person name="Nguyen N."/>
            <person name="Nicol R."/>
            <person name="Norbu C."/>
            <person name="Norbu N."/>
            <person name="Novod N."/>
            <person name="O'Neill B."/>
            <person name="Osman S."/>
            <person name="Markiewicz E."/>
            <person name="Oyono O.L."/>
            <person name="Patti C."/>
            <person name="Phunkhang P."/>
            <person name="Pierre F."/>
            <person name="Priest M."/>
            <person name="Raghuraman S."/>
            <person name="Rege F."/>
            <person name="Reyes R."/>
            <person name="Rise C."/>
            <person name="Rogov P."/>
            <person name="Ross K."/>
            <person name="Ryan E."/>
            <person name="Settipalli S."/>
            <person name="Shea T."/>
            <person name="Sherpa N."/>
            <person name="Shi L."/>
            <person name="Shih D."/>
            <person name="Sparrow T."/>
            <person name="Spaulding J."/>
            <person name="Stalker J."/>
            <person name="Stange-Thomann N."/>
            <person name="Stavropoulos S."/>
            <person name="Stone C."/>
            <person name="Strader C."/>
            <person name="Tesfaye S."/>
            <person name="Thomson T."/>
            <person name="Thoulutsang Y."/>
            <person name="Thoulutsang D."/>
            <person name="Topham K."/>
            <person name="Topping I."/>
            <person name="Tsamla T."/>
            <person name="Vassiliev H."/>
            <person name="Vo A."/>
            <person name="Wangchuk T."/>
            <person name="Wangdi T."/>
            <person name="Weiand M."/>
            <person name="Wilkinson J."/>
            <person name="Wilson A."/>
            <person name="Yadav S."/>
            <person name="Young G."/>
            <person name="Yu Q."/>
            <person name="Zembek L."/>
            <person name="Zhong D."/>
            <person name="Zimmer A."/>
            <person name="Zwirko Z."/>
            <person name="Jaffe D.B."/>
            <person name="Alvarez P."/>
            <person name="Brockman W."/>
            <person name="Butler J."/>
            <person name="Chin C."/>
            <person name="Gnerre S."/>
            <person name="Grabherr M."/>
            <person name="Kleber M."/>
            <person name="Mauceli E."/>
            <person name="MacCallum I."/>
        </authorList>
    </citation>
    <scope>NUCLEOTIDE SEQUENCE [LARGE SCALE GENOMIC DNA]</scope>
    <source>
        <strain evidence="6">Tucson 14030-0811.24</strain>
    </source>
</reference>
<dbReference type="InterPro" id="IPR010793">
    <property type="entry name" value="Ribosomal_mL37/mL65"/>
</dbReference>
<keyword evidence="3" id="KW-0496">Mitochondrion</keyword>
<sequence>MKMWKLGHGKQLQHRLQSAIVNGARRLQSQTKAITNADAEPEYPAIKDLSFKARKEQIAVDWHEELRQVPTIEEKLIKVNMPRYYGYKVVELTDKQIPYNALGLTQHYTRTKLEEVPVKGKEEATTTEQKQLESFVQTARGDLIEALEFSHEFYSNQSAGQAVDPIAKEQELTQIIVEQVNRTILQVLQGDCPHLLDVEVDYNPRHEAFWAVGGIEPPKNVVSSKKGRDWQKDDANDKVVDRLVQYTGSPYLSLRHHQQLQPWKSPEESNNIEEAQKLPRYTHDARTLGYNCTYQHAVNVPGYWPNVGGSVTTFSNFGLISFQSRAHLATKSFARDSKELQDALHALGIQSSYAWLLAQANYNGFNTYNDITYPMNTQTIITNGREWSFYEYQLNTLLQHSRHVDENPRLNFCRGTAPLPLYGEISASGKVVDFNEAALNQLIAFYVNSPVISRSTEDLQPYVQSKLADYENVEQREFIQKTVQHLSSKRPRHLELPEIYLWEKIYKIDHKTRPMEPRRRYFERDINPWRRTLDQHDLTYVPRAVRPGGRKNREGRFKKTYYP</sequence>
<dbReference type="AlphaFoldDB" id="B4MT37"/>
<dbReference type="EMBL" id="CH963851">
    <property type="protein sequence ID" value="EDW75276.2"/>
    <property type="molecule type" value="Genomic_DNA"/>
</dbReference>
<proteinExistence type="predicted"/>
<accession>B4MT37</accession>
<evidence type="ECO:0000313" key="6">
    <source>
        <dbReference type="Proteomes" id="UP000007798"/>
    </source>
</evidence>
<evidence type="ECO:0000256" key="2">
    <source>
        <dbReference type="ARBA" id="ARBA00022980"/>
    </source>
</evidence>
<dbReference type="InParanoid" id="B4MT37"/>
<dbReference type="eggNOG" id="KOG4461">
    <property type="taxonomic scope" value="Eukaryota"/>
</dbReference>
<dbReference type="Proteomes" id="UP000007798">
    <property type="component" value="Unassembled WGS sequence"/>
</dbReference>
<evidence type="ECO:0008006" key="7">
    <source>
        <dbReference type="Google" id="ProtNLM"/>
    </source>
</evidence>
<dbReference type="PANTHER" id="PTHR13014:SF3">
    <property type="entry name" value="LARGE RIBOSOMAL SUBUNIT PROTEIN ML65"/>
    <property type="match status" value="1"/>
</dbReference>
<evidence type="ECO:0000256" key="3">
    <source>
        <dbReference type="ARBA" id="ARBA00023128"/>
    </source>
</evidence>
<keyword evidence="6" id="KW-1185">Reference proteome</keyword>
<evidence type="ECO:0000313" key="5">
    <source>
        <dbReference type="EMBL" id="EDW75276.2"/>
    </source>
</evidence>
<organism evidence="5 6">
    <name type="scientific">Drosophila willistoni</name>
    <name type="common">Fruit fly</name>
    <dbReference type="NCBI Taxonomy" id="7260"/>
    <lineage>
        <taxon>Eukaryota</taxon>
        <taxon>Metazoa</taxon>
        <taxon>Ecdysozoa</taxon>
        <taxon>Arthropoda</taxon>
        <taxon>Hexapoda</taxon>
        <taxon>Insecta</taxon>
        <taxon>Pterygota</taxon>
        <taxon>Neoptera</taxon>
        <taxon>Endopterygota</taxon>
        <taxon>Diptera</taxon>
        <taxon>Brachycera</taxon>
        <taxon>Muscomorpha</taxon>
        <taxon>Ephydroidea</taxon>
        <taxon>Drosophilidae</taxon>
        <taxon>Drosophila</taxon>
        <taxon>Sophophora</taxon>
    </lineage>
</organism>
<dbReference type="HOGENOM" id="CLU_035549_0_0_1"/>
<keyword evidence="2" id="KW-0689">Ribosomal protein</keyword>
<dbReference type="OrthoDB" id="6041973at2759"/>
<gene>
    <name evidence="5" type="primary">Dwil\GK19783</name>
    <name evidence="5" type="ORF">Dwil_GK19783</name>
</gene>
<dbReference type="STRING" id="7260.B4MT37"/>
<dbReference type="FunCoup" id="B4MT37">
    <property type="interactions" value="481"/>
</dbReference>
<dbReference type="GO" id="GO:0005762">
    <property type="term" value="C:mitochondrial large ribosomal subunit"/>
    <property type="evidence" value="ECO:0007669"/>
    <property type="project" value="TreeGrafter"/>
</dbReference>
<dbReference type="Pfam" id="PF07147">
    <property type="entry name" value="PDCD9"/>
    <property type="match status" value="1"/>
</dbReference>
<dbReference type="GO" id="GO:0003735">
    <property type="term" value="F:structural constituent of ribosome"/>
    <property type="evidence" value="ECO:0007669"/>
    <property type="project" value="InterPro"/>
</dbReference>
<name>B4MT37_DROWI</name>
<dbReference type="InterPro" id="IPR039982">
    <property type="entry name" value="Ribosomal_mL65"/>
</dbReference>
<protein>
    <recommendedName>
        <fullName evidence="7">28S ribosomal protein S30, mitochondrial</fullName>
    </recommendedName>
</protein>
<evidence type="ECO:0000256" key="1">
    <source>
        <dbReference type="ARBA" id="ARBA00004173"/>
    </source>
</evidence>
<dbReference type="GO" id="GO:0006412">
    <property type="term" value="P:translation"/>
    <property type="evidence" value="ECO:0007669"/>
    <property type="project" value="InterPro"/>
</dbReference>
<comment type="subcellular location">
    <subcellularLocation>
        <location evidence="1">Mitochondrion</location>
    </subcellularLocation>
</comment>
<evidence type="ECO:0000256" key="4">
    <source>
        <dbReference type="ARBA" id="ARBA00023274"/>
    </source>
</evidence>
<keyword evidence="4" id="KW-0687">Ribonucleoprotein</keyword>
<dbReference type="KEGG" id="dwi:6641365"/>